<feature type="region of interest" description="Disordered" evidence="5">
    <location>
        <begin position="215"/>
        <end position="248"/>
    </location>
</feature>
<evidence type="ECO:0000256" key="2">
    <source>
        <dbReference type="ARBA" id="ARBA00010059"/>
    </source>
</evidence>
<dbReference type="EMBL" id="JAABOA010004824">
    <property type="protein sequence ID" value="KAF9577446.1"/>
    <property type="molecule type" value="Genomic_DNA"/>
</dbReference>
<feature type="region of interest" description="Disordered" evidence="5">
    <location>
        <begin position="101"/>
        <end position="171"/>
    </location>
</feature>
<dbReference type="OrthoDB" id="6275927at2759"/>
<evidence type="ECO:0000256" key="5">
    <source>
        <dbReference type="SAM" id="MobiDB-lite"/>
    </source>
</evidence>
<dbReference type="SUPFAM" id="SSF50784">
    <property type="entry name" value="Transcription factor IIA (TFIIA), beta-barrel domain"/>
    <property type="match status" value="1"/>
</dbReference>
<keyword evidence="4" id="KW-0539">Nucleus</keyword>
<organism evidence="6 7">
    <name type="scientific">Lunasporangiospora selenospora</name>
    <dbReference type="NCBI Taxonomy" id="979761"/>
    <lineage>
        <taxon>Eukaryota</taxon>
        <taxon>Fungi</taxon>
        <taxon>Fungi incertae sedis</taxon>
        <taxon>Mucoromycota</taxon>
        <taxon>Mortierellomycotina</taxon>
        <taxon>Mortierellomycetes</taxon>
        <taxon>Mortierellales</taxon>
        <taxon>Mortierellaceae</taxon>
        <taxon>Lunasporangiospora</taxon>
    </lineage>
</organism>
<dbReference type="InterPro" id="IPR009088">
    <property type="entry name" value="TFIIA_b-brl"/>
</dbReference>
<keyword evidence="7" id="KW-1185">Reference proteome</keyword>
<dbReference type="SMART" id="SM01371">
    <property type="entry name" value="TFIIA"/>
    <property type="match status" value="1"/>
</dbReference>
<dbReference type="GO" id="GO:0006367">
    <property type="term" value="P:transcription initiation at RNA polymerase II promoter"/>
    <property type="evidence" value="ECO:0007669"/>
    <property type="project" value="InterPro"/>
</dbReference>
<dbReference type="Proteomes" id="UP000780801">
    <property type="component" value="Unassembled WGS sequence"/>
</dbReference>
<feature type="compositionally biased region" description="Polar residues" evidence="5">
    <location>
        <begin position="125"/>
        <end position="139"/>
    </location>
</feature>
<feature type="region of interest" description="Disordered" evidence="5">
    <location>
        <begin position="34"/>
        <end position="88"/>
    </location>
</feature>
<dbReference type="AlphaFoldDB" id="A0A9P6FMJ0"/>
<dbReference type="Gene3D" id="2.30.18.10">
    <property type="entry name" value="Transcription factor IIA (TFIIA), beta-barrel domain"/>
    <property type="match status" value="1"/>
</dbReference>
<dbReference type="InterPro" id="IPR004855">
    <property type="entry name" value="TFIIA_asu/bsu"/>
</dbReference>
<reference evidence="6" key="1">
    <citation type="journal article" date="2020" name="Fungal Divers.">
        <title>Resolving the Mortierellaceae phylogeny through synthesis of multi-gene phylogenetics and phylogenomics.</title>
        <authorList>
            <person name="Vandepol N."/>
            <person name="Liber J."/>
            <person name="Desiro A."/>
            <person name="Na H."/>
            <person name="Kennedy M."/>
            <person name="Barry K."/>
            <person name="Grigoriev I.V."/>
            <person name="Miller A.N."/>
            <person name="O'Donnell K."/>
            <person name="Stajich J.E."/>
            <person name="Bonito G."/>
        </authorList>
    </citation>
    <scope>NUCLEOTIDE SEQUENCE</scope>
    <source>
        <strain evidence="6">KOD1015</strain>
    </source>
</reference>
<evidence type="ECO:0000256" key="4">
    <source>
        <dbReference type="ARBA" id="ARBA00023242"/>
    </source>
</evidence>
<feature type="compositionally biased region" description="Low complexity" evidence="5">
    <location>
        <begin position="34"/>
        <end position="74"/>
    </location>
</feature>
<dbReference type="GO" id="GO:0005672">
    <property type="term" value="C:transcription factor TFIIA complex"/>
    <property type="evidence" value="ECO:0007669"/>
    <property type="project" value="InterPro"/>
</dbReference>
<comment type="similarity">
    <text evidence="2">Belongs to the TFIIA subunit 1 family.</text>
</comment>
<dbReference type="PANTHER" id="PTHR12694:SF8">
    <property type="entry name" value="TRANSCRIPTION INITIATION FACTOR IIA SUBUNIT 1"/>
    <property type="match status" value="1"/>
</dbReference>
<feature type="non-terminal residue" evidence="6">
    <location>
        <position position="295"/>
    </location>
</feature>
<proteinExistence type="inferred from homology"/>
<dbReference type="CDD" id="cd07976">
    <property type="entry name" value="TFIIA_alpha_beta_like"/>
    <property type="match status" value="1"/>
</dbReference>
<accession>A0A9P6FMJ0</accession>
<evidence type="ECO:0000313" key="6">
    <source>
        <dbReference type="EMBL" id="KAF9577446.1"/>
    </source>
</evidence>
<feature type="compositionally biased region" description="Acidic residues" evidence="5">
    <location>
        <begin position="224"/>
        <end position="248"/>
    </location>
</feature>
<evidence type="ECO:0000256" key="3">
    <source>
        <dbReference type="ARBA" id="ARBA00023163"/>
    </source>
</evidence>
<dbReference type="PANTHER" id="PTHR12694">
    <property type="entry name" value="TRANSCRIPTION INITIATION FACTOR IIA SUBUNIT 1"/>
    <property type="match status" value="1"/>
</dbReference>
<name>A0A9P6FMJ0_9FUNG</name>
<comment type="caution">
    <text evidence="6">The sequence shown here is derived from an EMBL/GenBank/DDBJ whole genome shotgun (WGS) entry which is preliminary data.</text>
</comment>
<keyword evidence="3" id="KW-0804">Transcription</keyword>
<dbReference type="Pfam" id="PF03153">
    <property type="entry name" value="TFIIA"/>
    <property type="match status" value="1"/>
</dbReference>
<evidence type="ECO:0000256" key="1">
    <source>
        <dbReference type="ARBA" id="ARBA00004123"/>
    </source>
</evidence>
<protein>
    <submittedName>
        <fullName evidence="6">Transcription factor IIA subunit alpha</fullName>
    </submittedName>
</protein>
<gene>
    <name evidence="6" type="primary">TOA1</name>
    <name evidence="6" type="ORF">BGW38_007337</name>
</gene>
<evidence type="ECO:0000313" key="7">
    <source>
        <dbReference type="Proteomes" id="UP000780801"/>
    </source>
</evidence>
<comment type="subcellular location">
    <subcellularLocation>
        <location evidence="1">Nucleus</location>
    </subcellularLocation>
</comment>
<sequence>SKINQARAPVFQAPEAAAGTDNYAFEENAYDQAGAASTPTATAASTTAASSTTAPGSASSAASTATTAASGSSTFVAPTPPQPVTYNYRVEQAPAATLANVASTTLPGDSSAVGRPAQHVPPRSTAGSNANSSTRNSISLPGGGREGSDDEDNSDIPQNDGAADAGMDFETMTREEMDMYLEKRYEEAQKVGEMSFTLTLSDRAARKARREGVLEELTMGGQLDGEEDEDDDTGLGSDLDDSDGDMDEESDNIVLCQYDKVSRTKSKWKCVLKDGIMLINGRDYLFHKANGDFEW</sequence>